<evidence type="ECO:0000256" key="3">
    <source>
        <dbReference type="ARBA" id="ARBA00022794"/>
    </source>
</evidence>
<evidence type="ECO:0000259" key="8">
    <source>
        <dbReference type="Pfam" id="PF14740"/>
    </source>
</evidence>
<comment type="subcellular location">
    <subcellularLocation>
        <location evidence="4">Dynein axonemal particle</location>
    </subcellularLocation>
</comment>
<comment type="caution">
    <text evidence="9">The sequence shown here is derived from an EMBL/GenBank/DDBJ whole genome shotgun (WGS) entry which is preliminary data.</text>
</comment>
<dbReference type="AlphaFoldDB" id="A0A556U1H5"/>
<dbReference type="PANTHER" id="PTHR22118">
    <property type="entry name" value="DYNEIN ASSEMBLY FACTOR 3, AXONEMAL"/>
    <property type="match status" value="1"/>
</dbReference>
<evidence type="ECO:0000313" key="9">
    <source>
        <dbReference type="EMBL" id="TSL82535.1"/>
    </source>
</evidence>
<dbReference type="InterPro" id="IPR028235">
    <property type="entry name" value="DNAAF3_C"/>
</dbReference>
<keyword evidence="10" id="KW-1185">Reference proteome</keyword>
<keyword evidence="2" id="KW-0963">Cytoplasm</keyword>
<dbReference type="InterPro" id="IPR027974">
    <property type="entry name" value="DUF4470"/>
</dbReference>
<protein>
    <recommendedName>
        <fullName evidence="5">Dynein axonemal assembly factor 3</fullName>
    </recommendedName>
</protein>
<dbReference type="PANTHER" id="PTHR22118:SF14">
    <property type="entry name" value="DYNEIN AXONEMAL ASSEMBLY FACTOR 3"/>
    <property type="match status" value="1"/>
</dbReference>
<evidence type="ECO:0000256" key="5">
    <source>
        <dbReference type="ARBA" id="ARBA00024431"/>
    </source>
</evidence>
<feature type="domain" description="Dynein assembly factor 3 C-terminal" evidence="8">
    <location>
        <begin position="144"/>
        <end position="343"/>
    </location>
</feature>
<evidence type="ECO:0000256" key="2">
    <source>
        <dbReference type="ARBA" id="ARBA00022490"/>
    </source>
</evidence>
<dbReference type="GO" id="GO:0120293">
    <property type="term" value="C:dynein axonemal particle"/>
    <property type="evidence" value="ECO:0007669"/>
    <property type="project" value="UniProtKB-SubCell"/>
</dbReference>
<evidence type="ECO:0000259" key="7">
    <source>
        <dbReference type="Pfam" id="PF14737"/>
    </source>
</evidence>
<dbReference type="Proteomes" id="UP000319801">
    <property type="component" value="Unassembled WGS sequence"/>
</dbReference>
<keyword evidence="3" id="KW-0970">Cilium biogenesis/degradation</keyword>
<sequence length="423" mass="47467">MSMGQTLEGTGCVTWWGFGPARDLLEIGVPRPQGELNVLLVGSGDPRHVLKTIAGLKDTDSLHVWVIENSMEVVARQLLLLYVALSSPGSMGMQEKTEVFLELFGNSEIRSQTADKLKHIAARLFLSVTETMDTDTGAHTHPCLDTTLLKFKERDVLAQIFKQWQRPPVTPLSMSKAWDTRVRQHLGGRYDTRKGCYDWDLAMKLYDRGCGVIQKQEYDRWRESGVAFEIREGLYCIANPSLLSMRVFSRKGDKVGVQGYWGDIVSSPYLSFGIETDDKELLKRQNNKFVKSAQEVSLANLQMLFNSLCTRAGHTHVSQLTRDSIVNTADTQSEKKQDATSHQTDCMIVYSMVHHLDSSLTQTTAPDAVLIVELAKYLLDLSKEQQTVFATKVSEIAQEAGFVPSDTRNDDDAYAMFTLPKDQ</sequence>
<dbReference type="GO" id="GO:0070286">
    <property type="term" value="P:axonemal dynein complex assembly"/>
    <property type="evidence" value="ECO:0007669"/>
    <property type="project" value="InterPro"/>
</dbReference>
<evidence type="ECO:0000256" key="6">
    <source>
        <dbReference type="ARBA" id="ARBA00025165"/>
    </source>
</evidence>
<dbReference type="Pfam" id="PF14737">
    <property type="entry name" value="DUF4470"/>
    <property type="match status" value="1"/>
</dbReference>
<feature type="domain" description="DUF4470" evidence="7">
    <location>
        <begin position="15"/>
        <end position="109"/>
    </location>
</feature>
<proteinExistence type="inferred from homology"/>
<dbReference type="InterPro" id="IPR039304">
    <property type="entry name" value="DNAAF3"/>
</dbReference>
<accession>A0A556U1H5</accession>
<organism evidence="9 10">
    <name type="scientific">Bagarius yarrelli</name>
    <name type="common">Goonch</name>
    <name type="synonym">Bagrus yarrelli</name>
    <dbReference type="NCBI Taxonomy" id="175774"/>
    <lineage>
        <taxon>Eukaryota</taxon>
        <taxon>Metazoa</taxon>
        <taxon>Chordata</taxon>
        <taxon>Craniata</taxon>
        <taxon>Vertebrata</taxon>
        <taxon>Euteleostomi</taxon>
        <taxon>Actinopterygii</taxon>
        <taxon>Neopterygii</taxon>
        <taxon>Teleostei</taxon>
        <taxon>Ostariophysi</taxon>
        <taxon>Siluriformes</taxon>
        <taxon>Sisoridae</taxon>
        <taxon>Sisorinae</taxon>
        <taxon>Bagarius</taxon>
    </lineage>
</organism>
<dbReference type="GO" id="GO:0044458">
    <property type="term" value="P:motile cilium assembly"/>
    <property type="evidence" value="ECO:0007669"/>
    <property type="project" value="TreeGrafter"/>
</dbReference>
<dbReference type="OrthoDB" id="538817at2759"/>
<comment type="similarity">
    <text evidence="1">Belongs to the DNAAF3 family.</text>
</comment>
<evidence type="ECO:0000256" key="4">
    <source>
        <dbReference type="ARBA" id="ARBA00024190"/>
    </source>
</evidence>
<comment type="function">
    <text evidence="6">Required for the assembly of axonemal inner and outer dynein arms. Involved in preassembly of dyneins into complexes before their transport into cilia.</text>
</comment>
<gene>
    <name evidence="9" type="ORF">Baya_6634</name>
</gene>
<evidence type="ECO:0000256" key="1">
    <source>
        <dbReference type="ARBA" id="ARBA00010449"/>
    </source>
</evidence>
<reference evidence="9 10" key="1">
    <citation type="journal article" date="2019" name="Genome Biol. Evol.">
        <title>Whole-Genome Sequencing of the Giant Devil Catfish, Bagarius yarrelli.</title>
        <authorList>
            <person name="Jiang W."/>
            <person name="Lv Y."/>
            <person name="Cheng L."/>
            <person name="Yang K."/>
            <person name="Chao B."/>
            <person name="Wang X."/>
            <person name="Li Y."/>
            <person name="Pan X."/>
            <person name="You X."/>
            <person name="Zhang Y."/>
            <person name="Yang J."/>
            <person name="Li J."/>
            <person name="Zhang X."/>
            <person name="Liu S."/>
            <person name="Sun C."/>
            <person name="Yang J."/>
            <person name="Shi Q."/>
        </authorList>
    </citation>
    <scope>NUCLEOTIDE SEQUENCE [LARGE SCALE GENOMIC DNA]</scope>
    <source>
        <strain evidence="9">JWS20170419001</strain>
        <tissue evidence="9">Muscle</tissue>
    </source>
</reference>
<name>A0A556U1H5_BAGYA</name>
<dbReference type="Pfam" id="PF14740">
    <property type="entry name" value="DUF4471"/>
    <property type="match status" value="1"/>
</dbReference>
<dbReference type="EMBL" id="VCAZ01000037">
    <property type="protein sequence ID" value="TSL82535.1"/>
    <property type="molecule type" value="Genomic_DNA"/>
</dbReference>
<evidence type="ECO:0000313" key="10">
    <source>
        <dbReference type="Proteomes" id="UP000319801"/>
    </source>
</evidence>